<name>A0ABV6XDK6_9ACTN</name>
<dbReference type="EMBL" id="JBHEZY010000024">
    <property type="protein sequence ID" value="MFC1436019.1"/>
    <property type="molecule type" value="Genomic_DNA"/>
</dbReference>
<accession>A0ABV6XDK6</accession>
<gene>
    <name evidence="1" type="ORF">ACEZDB_35840</name>
</gene>
<reference evidence="1 2" key="1">
    <citation type="submission" date="2024-09" db="EMBL/GenBank/DDBJ databases">
        <authorList>
            <person name="Lee S.D."/>
        </authorList>
    </citation>
    <scope>NUCLEOTIDE SEQUENCE [LARGE SCALE GENOMIC DNA]</scope>
    <source>
        <strain evidence="1 2">N1-3</strain>
    </source>
</reference>
<dbReference type="RefSeq" id="WP_380559424.1">
    <property type="nucleotide sequence ID" value="NZ_JBHEZY010000024.1"/>
</dbReference>
<comment type="caution">
    <text evidence="1">The sequence shown here is derived from an EMBL/GenBank/DDBJ whole genome shotgun (WGS) entry which is preliminary data.</text>
</comment>
<sequence length="140" mass="15060">MASALPVSPLPHDGYIDAVVQALAYAELEATGYRTSATEQLGEDGRPVLSALIEWDSSNPLVGDRFGRPHGFVLTWTLATGWQFAQRREDGGTHCPDSLPLIIAAAPVAVAAALARNLGRPWWTGFQDPAVRAAVEQWPL</sequence>
<evidence type="ECO:0000313" key="2">
    <source>
        <dbReference type="Proteomes" id="UP001592530"/>
    </source>
</evidence>
<protein>
    <submittedName>
        <fullName evidence="1">Uncharacterized protein</fullName>
    </submittedName>
</protein>
<proteinExistence type="predicted"/>
<evidence type="ECO:0000313" key="1">
    <source>
        <dbReference type="EMBL" id="MFC1436019.1"/>
    </source>
</evidence>
<organism evidence="1 2">
    <name type="scientific">Streptacidiphilus alkalitolerans</name>
    <dbReference type="NCBI Taxonomy" id="3342712"/>
    <lineage>
        <taxon>Bacteria</taxon>
        <taxon>Bacillati</taxon>
        <taxon>Actinomycetota</taxon>
        <taxon>Actinomycetes</taxon>
        <taxon>Kitasatosporales</taxon>
        <taxon>Streptomycetaceae</taxon>
        <taxon>Streptacidiphilus</taxon>
    </lineage>
</organism>
<dbReference type="Proteomes" id="UP001592530">
    <property type="component" value="Unassembled WGS sequence"/>
</dbReference>